<comment type="cofactor">
    <cofactor evidence="5">
        <name>Mg(2+)</name>
        <dbReference type="ChEBI" id="CHEBI:18420"/>
    </cofactor>
    <text evidence="5">Divalent metal ions. Mg(2+) is the most effective.</text>
</comment>
<dbReference type="InterPro" id="IPR006357">
    <property type="entry name" value="HAD-SF_hydro_IIA"/>
</dbReference>
<keyword evidence="5" id="KW-0479">Metal-binding</keyword>
<comment type="similarity">
    <text evidence="2">Belongs to the HAD-like hydrolase superfamily.</text>
</comment>
<dbReference type="PANTHER" id="PTHR19288:SF93">
    <property type="entry name" value="FI11325P-RELATED"/>
    <property type="match status" value="1"/>
</dbReference>
<dbReference type="GO" id="GO:0016791">
    <property type="term" value="F:phosphatase activity"/>
    <property type="evidence" value="ECO:0007669"/>
    <property type="project" value="InterPro"/>
</dbReference>
<keyword evidence="1 2" id="KW-0378">Hydrolase</keyword>
<dbReference type="AlphaFoldDB" id="W6UID5"/>
<sequence>MLKTYKTFLFDADGTLWDPAGVIDGAADFLQYLKQTGRSVLLVTNNSTKSVEKYLEKCNKLGLPLEASEIVCSANITATSLAKQDSKGPYYVIGQSGLGEELDKVGIEHFGIGLDSTPLDEFDASHLRANISGVIVGFDSHFNYMKLMKATSYIVRGAPFYATNEDALLPCSEYSMPGTGSIVASVRKASGVEPIVFGKPSKTVWEFVKNKYGAEEKTTLLVGDRLDTDIHLGRVSGLCTACVMSGVTSEAILAAARADPAKATLLAPDLVYPSVLEMHQQLLEEDKRQGSPHPNSILEN</sequence>
<feature type="binding site" evidence="5">
    <location>
        <position position="224"/>
    </location>
    <ligand>
        <name>Mg(2+)</name>
        <dbReference type="ChEBI" id="CHEBI:18420"/>
    </ligand>
</feature>
<keyword evidence="7" id="KW-1185">Reference proteome</keyword>
<dbReference type="EMBL" id="APAU02000026">
    <property type="protein sequence ID" value="EUB60823.1"/>
    <property type="molecule type" value="Genomic_DNA"/>
</dbReference>
<dbReference type="CTD" id="36339977"/>
<dbReference type="OrthoDB" id="413953at2759"/>
<accession>W6UID5</accession>
<dbReference type="KEGG" id="egl:EGR_04262"/>
<dbReference type="PANTHER" id="PTHR19288">
    <property type="entry name" value="4-NITROPHENYLPHOSPHATASE-RELATED"/>
    <property type="match status" value="1"/>
</dbReference>
<dbReference type="STRING" id="6210.W6UID5"/>
<evidence type="ECO:0000313" key="7">
    <source>
        <dbReference type="Proteomes" id="UP000019149"/>
    </source>
</evidence>
<dbReference type="InterPro" id="IPR006349">
    <property type="entry name" value="PGP_euk"/>
</dbReference>
<dbReference type="GeneID" id="36339977"/>
<dbReference type="Gene3D" id="3.40.50.1000">
    <property type="entry name" value="HAD superfamily/HAD-like"/>
    <property type="match status" value="2"/>
</dbReference>
<feature type="binding site" evidence="5">
    <location>
        <position position="13"/>
    </location>
    <ligand>
        <name>Mg(2+)</name>
        <dbReference type="ChEBI" id="CHEBI:18420"/>
    </ligand>
</feature>
<feature type="active site" description="Nucleophile" evidence="3">
    <location>
        <position position="11"/>
    </location>
</feature>
<dbReference type="PIRSF" id="PIRSF000915">
    <property type="entry name" value="PGP-type_phosphatase"/>
    <property type="match status" value="1"/>
</dbReference>
<dbReference type="GO" id="GO:0046872">
    <property type="term" value="F:metal ion binding"/>
    <property type="evidence" value="ECO:0007669"/>
    <property type="project" value="UniProtKB-KW"/>
</dbReference>
<gene>
    <name evidence="6" type="ORF">EGR_04262</name>
</gene>
<evidence type="ECO:0000256" key="3">
    <source>
        <dbReference type="PIRSR" id="PIRSR000915-1"/>
    </source>
</evidence>
<dbReference type="SUPFAM" id="SSF56784">
    <property type="entry name" value="HAD-like"/>
    <property type="match status" value="1"/>
</dbReference>
<protein>
    <submittedName>
        <fullName evidence="6">Phosphoglycolate phosphatase</fullName>
    </submittedName>
</protein>
<dbReference type="NCBIfam" id="TIGR01460">
    <property type="entry name" value="HAD-SF-IIA"/>
    <property type="match status" value="1"/>
</dbReference>
<dbReference type="RefSeq" id="XP_024352019.1">
    <property type="nucleotide sequence ID" value="XM_024493511.1"/>
</dbReference>
<organism evidence="6 7">
    <name type="scientific">Echinococcus granulosus</name>
    <name type="common">Hydatid tapeworm</name>
    <dbReference type="NCBI Taxonomy" id="6210"/>
    <lineage>
        <taxon>Eukaryota</taxon>
        <taxon>Metazoa</taxon>
        <taxon>Spiralia</taxon>
        <taxon>Lophotrochozoa</taxon>
        <taxon>Platyhelminthes</taxon>
        <taxon>Cestoda</taxon>
        <taxon>Eucestoda</taxon>
        <taxon>Cyclophyllidea</taxon>
        <taxon>Taeniidae</taxon>
        <taxon>Echinococcus</taxon>
        <taxon>Echinococcus granulosus group</taxon>
    </lineage>
</organism>
<dbReference type="Pfam" id="PF13242">
    <property type="entry name" value="Hydrolase_like"/>
    <property type="match status" value="1"/>
</dbReference>
<dbReference type="GO" id="GO:0005737">
    <property type="term" value="C:cytoplasm"/>
    <property type="evidence" value="ECO:0007669"/>
    <property type="project" value="TreeGrafter"/>
</dbReference>
<name>W6UID5_ECHGR</name>
<evidence type="ECO:0000256" key="4">
    <source>
        <dbReference type="PIRSR" id="PIRSR000915-2"/>
    </source>
</evidence>
<feature type="binding site" evidence="5">
    <location>
        <position position="11"/>
    </location>
    <ligand>
        <name>Mg(2+)</name>
        <dbReference type="ChEBI" id="CHEBI:18420"/>
    </ligand>
</feature>
<reference evidence="6 7" key="1">
    <citation type="journal article" date="2013" name="Nat. Genet.">
        <title>The genome of the hydatid tapeworm Echinococcus granulosus.</title>
        <authorList>
            <person name="Zheng H."/>
            <person name="Zhang W."/>
            <person name="Zhang L."/>
            <person name="Zhang Z."/>
            <person name="Li J."/>
            <person name="Lu G."/>
            <person name="Zhu Y."/>
            <person name="Wang Y."/>
            <person name="Huang Y."/>
            <person name="Liu J."/>
            <person name="Kang H."/>
            <person name="Chen J."/>
            <person name="Wang L."/>
            <person name="Chen A."/>
            <person name="Yu S."/>
            <person name="Gao Z."/>
            <person name="Jin L."/>
            <person name="Gu W."/>
            <person name="Wang Z."/>
            <person name="Zhao L."/>
            <person name="Shi B."/>
            <person name="Wen H."/>
            <person name="Lin R."/>
            <person name="Jones M.K."/>
            <person name="Brejova B."/>
            <person name="Vinar T."/>
            <person name="Zhao G."/>
            <person name="McManus D.P."/>
            <person name="Chen Z."/>
            <person name="Zhou Y."/>
            <person name="Wang S."/>
        </authorList>
    </citation>
    <scope>NUCLEOTIDE SEQUENCE [LARGE SCALE GENOMIC DNA]</scope>
</reference>
<dbReference type="InterPro" id="IPR023214">
    <property type="entry name" value="HAD_sf"/>
</dbReference>
<comment type="caution">
    <text evidence="6">The sequence shown here is derived from an EMBL/GenBank/DDBJ whole genome shotgun (WGS) entry which is preliminary data.</text>
</comment>
<evidence type="ECO:0000256" key="1">
    <source>
        <dbReference type="ARBA" id="ARBA00022801"/>
    </source>
</evidence>
<dbReference type="OMA" id="FFITNNC"/>
<dbReference type="InterPro" id="IPR036412">
    <property type="entry name" value="HAD-like_sf"/>
</dbReference>
<evidence type="ECO:0000313" key="6">
    <source>
        <dbReference type="EMBL" id="EUB60823.1"/>
    </source>
</evidence>
<evidence type="ECO:0000256" key="5">
    <source>
        <dbReference type="PIRSR" id="PIRSR000915-3"/>
    </source>
</evidence>
<proteinExistence type="inferred from homology"/>
<dbReference type="NCBIfam" id="TIGR01452">
    <property type="entry name" value="PGP_euk"/>
    <property type="match status" value="1"/>
</dbReference>
<evidence type="ECO:0000256" key="2">
    <source>
        <dbReference type="PIRNR" id="PIRNR000915"/>
    </source>
</evidence>
<keyword evidence="5" id="KW-0460">Magnesium</keyword>
<dbReference type="Pfam" id="PF13344">
    <property type="entry name" value="Hydrolase_6"/>
    <property type="match status" value="1"/>
</dbReference>
<feature type="active site" description="Proton donor" evidence="3">
    <location>
        <position position="13"/>
    </location>
</feature>
<dbReference type="Proteomes" id="UP000019149">
    <property type="component" value="Unassembled WGS sequence"/>
</dbReference>
<feature type="binding site" evidence="4">
    <location>
        <position position="199"/>
    </location>
    <ligand>
        <name>substrate</name>
    </ligand>
</feature>